<name>A0A0E9WES3_ANGAN</name>
<accession>A0A0E9WES3</accession>
<evidence type="ECO:0000313" key="1">
    <source>
        <dbReference type="EMBL" id="JAH88080.1"/>
    </source>
</evidence>
<reference evidence="1" key="1">
    <citation type="submission" date="2014-11" db="EMBL/GenBank/DDBJ databases">
        <authorList>
            <person name="Amaro Gonzalez C."/>
        </authorList>
    </citation>
    <scope>NUCLEOTIDE SEQUENCE</scope>
</reference>
<proteinExistence type="predicted"/>
<protein>
    <submittedName>
        <fullName evidence="1">Uncharacterized protein</fullName>
    </submittedName>
</protein>
<sequence>MFFPCLTWVFVPHQDVHVRSGILPLLPLTKALVSNLELVPAPKWWVKCRGHITPQSSIKCIVSFFI</sequence>
<organism evidence="1">
    <name type="scientific">Anguilla anguilla</name>
    <name type="common">European freshwater eel</name>
    <name type="synonym">Muraena anguilla</name>
    <dbReference type="NCBI Taxonomy" id="7936"/>
    <lineage>
        <taxon>Eukaryota</taxon>
        <taxon>Metazoa</taxon>
        <taxon>Chordata</taxon>
        <taxon>Craniata</taxon>
        <taxon>Vertebrata</taxon>
        <taxon>Euteleostomi</taxon>
        <taxon>Actinopterygii</taxon>
        <taxon>Neopterygii</taxon>
        <taxon>Teleostei</taxon>
        <taxon>Anguilliformes</taxon>
        <taxon>Anguillidae</taxon>
        <taxon>Anguilla</taxon>
    </lineage>
</organism>
<dbReference type="EMBL" id="GBXM01020497">
    <property type="protein sequence ID" value="JAH88080.1"/>
    <property type="molecule type" value="Transcribed_RNA"/>
</dbReference>
<dbReference type="AlphaFoldDB" id="A0A0E9WES3"/>
<reference evidence="1" key="2">
    <citation type="journal article" date="2015" name="Fish Shellfish Immunol.">
        <title>Early steps in the European eel (Anguilla anguilla)-Vibrio vulnificus interaction in the gills: Role of the RtxA13 toxin.</title>
        <authorList>
            <person name="Callol A."/>
            <person name="Pajuelo D."/>
            <person name="Ebbesson L."/>
            <person name="Teles M."/>
            <person name="MacKenzie S."/>
            <person name="Amaro C."/>
        </authorList>
    </citation>
    <scope>NUCLEOTIDE SEQUENCE</scope>
</reference>